<evidence type="ECO:0000256" key="1">
    <source>
        <dbReference type="SAM" id="MobiDB-lite"/>
    </source>
</evidence>
<feature type="signal peptide" evidence="2">
    <location>
        <begin position="1"/>
        <end position="15"/>
    </location>
</feature>
<comment type="caution">
    <text evidence="3">The sequence shown here is derived from an EMBL/GenBank/DDBJ whole genome shotgun (WGS) entry which is preliminary data.</text>
</comment>
<keyword evidence="4" id="KW-1185">Reference proteome</keyword>
<feature type="region of interest" description="Disordered" evidence="1">
    <location>
        <begin position="513"/>
        <end position="548"/>
    </location>
</feature>
<evidence type="ECO:0000256" key="2">
    <source>
        <dbReference type="SAM" id="SignalP"/>
    </source>
</evidence>
<dbReference type="AlphaFoldDB" id="A0AAN9A6N7"/>
<evidence type="ECO:0000313" key="4">
    <source>
        <dbReference type="Proteomes" id="UP001381693"/>
    </source>
</evidence>
<protein>
    <submittedName>
        <fullName evidence="3">Uncharacterized protein</fullName>
    </submittedName>
</protein>
<feature type="region of interest" description="Disordered" evidence="1">
    <location>
        <begin position="452"/>
        <end position="472"/>
    </location>
</feature>
<sequence length="548" mass="61829">MSVCLMMIFVNIVSSRDVIPNQVIFKDTPKEHFPQLKNHFQAYRLDHYPSAQTEDEVTDPTFEKNNKLQRIQITRPSQLENNSLATHKKSVPLRSIKTKGQLQNIQDKSKLRFLRNVEQIKSSYSTNQSRIPLDSLQYADHGESLIDLVKHAKVTTIPDHQVLLDHQIYEDKISEEEELKDEENIHDRMTDVKHFHPSVLDTFVQYLSSDYPQKTSEEEAPEEVEGRGLLQKFLRKASTVTLTTNVTITKFFTCTSAEPKTLATCTINNTPTEDSQDGGRLLSTKYPKYRSSERLSELETSFNSRDELNDDQVMTPVGRFILALLPPRIHTTTQTETVTHIDYASTISIIYRGCIPEDAVEAPVCGAPQYPPCYYDYHGHNNYFTYYCNPNAYIYRGPHGYYCPPGGHCGPDPTPTELQLVGAAYGAAFLDEPLKPSPVIQTLRQENVLRQRNGTGSHSEATIPGNFVHPDRKESLLNSNALDPTPDTDSEVTLTPEATEVLWDNKTAEVIENTTTPTEKNTLPMNIENSTTNSIANSQSNETFPGGL</sequence>
<name>A0AAN9A6N7_HALRR</name>
<evidence type="ECO:0000313" key="3">
    <source>
        <dbReference type="EMBL" id="KAK7076778.1"/>
    </source>
</evidence>
<accession>A0AAN9A6N7</accession>
<keyword evidence="2" id="KW-0732">Signal</keyword>
<proteinExistence type="predicted"/>
<dbReference type="EMBL" id="JAXCGZ010009553">
    <property type="protein sequence ID" value="KAK7076778.1"/>
    <property type="molecule type" value="Genomic_DNA"/>
</dbReference>
<reference evidence="3 4" key="1">
    <citation type="submission" date="2023-11" db="EMBL/GenBank/DDBJ databases">
        <title>Halocaridina rubra genome assembly.</title>
        <authorList>
            <person name="Smith C."/>
        </authorList>
    </citation>
    <scope>NUCLEOTIDE SEQUENCE [LARGE SCALE GENOMIC DNA]</scope>
    <source>
        <strain evidence="3">EP-1</strain>
        <tissue evidence="3">Whole</tissue>
    </source>
</reference>
<gene>
    <name evidence="3" type="ORF">SK128_003627</name>
</gene>
<organism evidence="3 4">
    <name type="scientific">Halocaridina rubra</name>
    <name type="common">Hawaiian red shrimp</name>
    <dbReference type="NCBI Taxonomy" id="373956"/>
    <lineage>
        <taxon>Eukaryota</taxon>
        <taxon>Metazoa</taxon>
        <taxon>Ecdysozoa</taxon>
        <taxon>Arthropoda</taxon>
        <taxon>Crustacea</taxon>
        <taxon>Multicrustacea</taxon>
        <taxon>Malacostraca</taxon>
        <taxon>Eumalacostraca</taxon>
        <taxon>Eucarida</taxon>
        <taxon>Decapoda</taxon>
        <taxon>Pleocyemata</taxon>
        <taxon>Caridea</taxon>
        <taxon>Atyoidea</taxon>
        <taxon>Atyidae</taxon>
        <taxon>Halocaridina</taxon>
    </lineage>
</organism>
<feature type="chain" id="PRO_5042892817" evidence="2">
    <location>
        <begin position="16"/>
        <end position="548"/>
    </location>
</feature>
<dbReference type="Proteomes" id="UP001381693">
    <property type="component" value="Unassembled WGS sequence"/>
</dbReference>